<dbReference type="Gene3D" id="3.90.550.10">
    <property type="entry name" value="Spore Coat Polysaccharide Biosynthesis Protein SpsA, Chain A"/>
    <property type="match status" value="1"/>
</dbReference>
<keyword evidence="4" id="KW-1185">Reference proteome</keyword>
<keyword evidence="3" id="KW-0808">Transferase</keyword>
<sequence>MGRRRLVRARPPRRPGARPPLQRRGPGRGGLGVLLPGADRPHDPPAVDQRGDGRPRGGRDLPDLPRDATRAGRLPAGPPFGGHRTLPGPPARGGLYLSHPRPGVHGPQVGPATPHLAGADRLFPAQSQGTVARLPSEHTHGAGVNSPRIRHNDYSVLSPPEIGDWQPYLPVSVVIAAYGHQDKLDLTLAALAAQTYPAHLLEVIVVDDGTDPPLTLGEIRPDNTRLLRTTPDSRGRSNARNAALEVAEGHVIHWLDADMVTHHDEVEAHMRWHHLADYLVVMGYVRYVDEEWPAPAEVHAAVSAGAGEKLFDLDASEPHQWIVNLGERTDGMRTAKNMAYRVHITNAASVNARLLRAAGPLSTELVLGEDTELGYRLAQHGAAFILEPGARSWHLGRSMMMRDREQVTRYNAVFVPDRVPHMRWQRTHPRRQYLVPYLDVTVEAAGATYEDIRATVDGVLASDLHDVRVTLTGPWASLAEDRRAPQHSPNLDLLLVHGLYRNEPRVRFVERTPRSAVPVPYRLLCPPGWVPRPDVLRRLLADAAEHGYGLVSIALDETDVVVTARLEHTGAFARARLLAAPGEALDDVVEEVAGTYWLDGATWGFQRAAEATATKPGTSPAGGRDRAETARLKADNERLALRVAQLTEELDRLRAERPPSSHVRRRRLFR</sequence>
<feature type="domain" description="Glycosyltransferase 2-like" evidence="2">
    <location>
        <begin position="172"/>
        <end position="293"/>
    </location>
</feature>
<feature type="compositionally biased region" description="Basic residues" evidence="1">
    <location>
        <begin position="1"/>
        <end position="16"/>
    </location>
</feature>
<dbReference type="PANTHER" id="PTHR43685">
    <property type="entry name" value="GLYCOSYLTRANSFERASE"/>
    <property type="match status" value="1"/>
</dbReference>
<evidence type="ECO:0000259" key="2">
    <source>
        <dbReference type="Pfam" id="PF00535"/>
    </source>
</evidence>
<name>A0A366M778_9ACTN</name>
<dbReference type="Proteomes" id="UP000253303">
    <property type="component" value="Unassembled WGS sequence"/>
</dbReference>
<dbReference type="GO" id="GO:0016740">
    <property type="term" value="F:transferase activity"/>
    <property type="evidence" value="ECO:0007669"/>
    <property type="project" value="UniProtKB-KW"/>
</dbReference>
<feature type="region of interest" description="Disordered" evidence="1">
    <location>
        <begin position="1"/>
        <end position="96"/>
    </location>
</feature>
<dbReference type="PANTHER" id="PTHR43685:SF3">
    <property type="entry name" value="SLR2126 PROTEIN"/>
    <property type="match status" value="1"/>
</dbReference>
<evidence type="ECO:0000313" key="3">
    <source>
        <dbReference type="EMBL" id="RBQ21399.1"/>
    </source>
</evidence>
<dbReference type="InterPro" id="IPR001173">
    <property type="entry name" value="Glyco_trans_2-like"/>
</dbReference>
<dbReference type="InterPro" id="IPR029044">
    <property type="entry name" value="Nucleotide-diphossugar_trans"/>
</dbReference>
<dbReference type="CDD" id="cd00761">
    <property type="entry name" value="Glyco_tranf_GTA_type"/>
    <property type="match status" value="1"/>
</dbReference>
<dbReference type="SUPFAM" id="SSF53448">
    <property type="entry name" value="Nucleotide-diphospho-sugar transferases"/>
    <property type="match status" value="1"/>
</dbReference>
<evidence type="ECO:0000256" key="1">
    <source>
        <dbReference type="SAM" id="MobiDB-lite"/>
    </source>
</evidence>
<accession>A0A366M778</accession>
<feature type="compositionally biased region" description="Basic and acidic residues" evidence="1">
    <location>
        <begin position="39"/>
        <end position="70"/>
    </location>
</feature>
<dbReference type="AlphaFoldDB" id="A0A366M778"/>
<reference evidence="3 4" key="1">
    <citation type="submission" date="2018-06" db="EMBL/GenBank/DDBJ databases">
        <title>Sphaerisporangium craniellae sp. nov., isolated from a marine sponge in the South China Sea.</title>
        <authorList>
            <person name="Li L."/>
        </authorList>
    </citation>
    <scope>NUCLEOTIDE SEQUENCE [LARGE SCALE GENOMIC DNA]</scope>
    <source>
        <strain evidence="3 4">LHW63015</strain>
    </source>
</reference>
<organism evidence="3 4">
    <name type="scientific">Spongiactinospora rosea</name>
    <dbReference type="NCBI Taxonomy" id="2248750"/>
    <lineage>
        <taxon>Bacteria</taxon>
        <taxon>Bacillati</taxon>
        <taxon>Actinomycetota</taxon>
        <taxon>Actinomycetes</taxon>
        <taxon>Streptosporangiales</taxon>
        <taxon>Streptosporangiaceae</taxon>
        <taxon>Spongiactinospora</taxon>
    </lineage>
</organism>
<protein>
    <submittedName>
        <fullName evidence="3">Glycosyltransferase family 2 protein</fullName>
    </submittedName>
</protein>
<proteinExistence type="predicted"/>
<dbReference type="Pfam" id="PF00535">
    <property type="entry name" value="Glycos_transf_2"/>
    <property type="match status" value="1"/>
</dbReference>
<comment type="caution">
    <text evidence="3">The sequence shown here is derived from an EMBL/GenBank/DDBJ whole genome shotgun (WGS) entry which is preliminary data.</text>
</comment>
<evidence type="ECO:0000313" key="4">
    <source>
        <dbReference type="Proteomes" id="UP000253303"/>
    </source>
</evidence>
<gene>
    <name evidence="3" type="ORF">DP939_01400</name>
</gene>
<dbReference type="InterPro" id="IPR050834">
    <property type="entry name" value="Glycosyltransf_2"/>
</dbReference>
<feature type="region of interest" description="Disordered" evidence="1">
    <location>
        <begin position="610"/>
        <end position="630"/>
    </location>
</feature>
<dbReference type="EMBL" id="QMEY01000001">
    <property type="protein sequence ID" value="RBQ21399.1"/>
    <property type="molecule type" value="Genomic_DNA"/>
</dbReference>